<feature type="transmembrane region" description="Helical" evidence="9">
    <location>
        <begin position="221"/>
        <end position="247"/>
    </location>
</feature>
<comment type="subcellular location">
    <subcellularLocation>
        <location evidence="1">Cell membrane</location>
        <topology evidence="1">Multi-pass membrane protein</topology>
    </subcellularLocation>
</comment>
<evidence type="ECO:0000313" key="12">
    <source>
        <dbReference type="Proteomes" id="UP001149165"/>
    </source>
</evidence>
<dbReference type="InterPro" id="IPR011701">
    <property type="entry name" value="MFS"/>
</dbReference>
<dbReference type="PANTHER" id="PTHR23502">
    <property type="entry name" value="MAJOR FACILITATOR SUPERFAMILY"/>
    <property type="match status" value="1"/>
</dbReference>
<dbReference type="Gene3D" id="1.20.1250.20">
    <property type="entry name" value="MFS general substrate transporter like domains"/>
    <property type="match status" value="1"/>
</dbReference>
<protein>
    <submittedName>
        <fullName evidence="11">MFS general substrate transporter</fullName>
    </submittedName>
</protein>
<proteinExistence type="inferred from homology"/>
<accession>A0A9W9GDU5</accession>
<feature type="transmembrane region" description="Helical" evidence="9">
    <location>
        <begin position="62"/>
        <end position="79"/>
    </location>
</feature>
<gene>
    <name evidence="11" type="ORF">N7456_001285</name>
</gene>
<organism evidence="11 12">
    <name type="scientific">Penicillium angulare</name>
    <dbReference type="NCBI Taxonomy" id="116970"/>
    <lineage>
        <taxon>Eukaryota</taxon>
        <taxon>Fungi</taxon>
        <taxon>Dikarya</taxon>
        <taxon>Ascomycota</taxon>
        <taxon>Pezizomycotina</taxon>
        <taxon>Eurotiomycetes</taxon>
        <taxon>Eurotiomycetidae</taxon>
        <taxon>Eurotiales</taxon>
        <taxon>Aspergillaceae</taxon>
        <taxon>Penicillium</taxon>
    </lineage>
</organism>
<keyword evidence="4 9" id="KW-0812">Transmembrane</keyword>
<evidence type="ECO:0000313" key="11">
    <source>
        <dbReference type="EMBL" id="KAJ5116937.1"/>
    </source>
</evidence>
<dbReference type="Proteomes" id="UP001149165">
    <property type="component" value="Unassembled WGS sequence"/>
</dbReference>
<evidence type="ECO:0000256" key="9">
    <source>
        <dbReference type="SAM" id="Phobius"/>
    </source>
</evidence>
<dbReference type="FunFam" id="1.20.1250.20:FF:000011">
    <property type="entry name" value="MFS multidrug transporter, putative"/>
    <property type="match status" value="1"/>
</dbReference>
<keyword evidence="6 9" id="KW-0472">Membrane</keyword>
<evidence type="ECO:0000256" key="3">
    <source>
        <dbReference type="ARBA" id="ARBA00022475"/>
    </source>
</evidence>
<keyword evidence="12" id="KW-1185">Reference proteome</keyword>
<feature type="transmembrane region" description="Helical" evidence="9">
    <location>
        <begin position="397"/>
        <end position="418"/>
    </location>
</feature>
<feature type="domain" description="Major facilitator superfamily (MFS) profile" evidence="10">
    <location>
        <begin position="64"/>
        <end position="489"/>
    </location>
</feature>
<evidence type="ECO:0000256" key="2">
    <source>
        <dbReference type="ARBA" id="ARBA00022448"/>
    </source>
</evidence>
<dbReference type="GO" id="GO:0022857">
    <property type="term" value="F:transmembrane transporter activity"/>
    <property type="evidence" value="ECO:0007669"/>
    <property type="project" value="InterPro"/>
</dbReference>
<feature type="transmembrane region" description="Helical" evidence="9">
    <location>
        <begin position="333"/>
        <end position="352"/>
    </location>
</feature>
<dbReference type="OrthoDB" id="446368at2759"/>
<evidence type="ECO:0000256" key="5">
    <source>
        <dbReference type="ARBA" id="ARBA00022989"/>
    </source>
</evidence>
<dbReference type="EMBL" id="JAPQKH010000001">
    <property type="protein sequence ID" value="KAJ5116937.1"/>
    <property type="molecule type" value="Genomic_DNA"/>
</dbReference>
<dbReference type="AlphaFoldDB" id="A0A9W9GDU5"/>
<reference evidence="11" key="2">
    <citation type="journal article" date="2023" name="IMA Fungus">
        <title>Comparative genomic study of the Penicillium genus elucidates a diverse pangenome and 15 lateral gene transfer events.</title>
        <authorList>
            <person name="Petersen C."/>
            <person name="Sorensen T."/>
            <person name="Nielsen M.R."/>
            <person name="Sondergaard T.E."/>
            <person name="Sorensen J.L."/>
            <person name="Fitzpatrick D.A."/>
            <person name="Frisvad J.C."/>
            <person name="Nielsen K.L."/>
        </authorList>
    </citation>
    <scope>NUCLEOTIDE SEQUENCE</scope>
    <source>
        <strain evidence="11">IBT 30069</strain>
    </source>
</reference>
<comment type="caution">
    <text evidence="11">The sequence shown here is derived from an EMBL/GenBank/DDBJ whole genome shotgun (WGS) entry which is preliminary data.</text>
</comment>
<feature type="transmembrane region" description="Helical" evidence="9">
    <location>
        <begin position="430"/>
        <end position="453"/>
    </location>
</feature>
<keyword evidence="3" id="KW-1003">Cell membrane</keyword>
<evidence type="ECO:0000256" key="4">
    <source>
        <dbReference type="ARBA" id="ARBA00022692"/>
    </source>
</evidence>
<dbReference type="PROSITE" id="PS50850">
    <property type="entry name" value="MFS"/>
    <property type="match status" value="1"/>
</dbReference>
<feature type="region of interest" description="Disordered" evidence="8">
    <location>
        <begin position="509"/>
        <end position="539"/>
    </location>
</feature>
<keyword evidence="5 9" id="KW-1133">Transmembrane helix</keyword>
<comment type="similarity">
    <text evidence="7">Belongs to the major facilitator superfamily. DHA1 family. Polyamines/proton antiporter (TC 2.A.1.2.16) subfamily.</text>
</comment>
<name>A0A9W9GDU5_9EURO</name>
<evidence type="ECO:0000259" key="10">
    <source>
        <dbReference type="PROSITE" id="PS50850"/>
    </source>
</evidence>
<dbReference type="GO" id="GO:0005886">
    <property type="term" value="C:plasma membrane"/>
    <property type="evidence" value="ECO:0007669"/>
    <property type="project" value="UniProtKB-SubCell"/>
</dbReference>
<evidence type="ECO:0000256" key="7">
    <source>
        <dbReference type="ARBA" id="ARBA00038459"/>
    </source>
</evidence>
<dbReference type="CDD" id="cd17323">
    <property type="entry name" value="MFS_Tpo1_MDR_like"/>
    <property type="match status" value="1"/>
</dbReference>
<feature type="compositionally biased region" description="Acidic residues" evidence="8">
    <location>
        <begin position="530"/>
        <end position="539"/>
    </location>
</feature>
<dbReference type="InterPro" id="IPR020846">
    <property type="entry name" value="MFS_dom"/>
</dbReference>
<feature type="transmembrane region" description="Helical" evidence="9">
    <location>
        <begin position="193"/>
        <end position="215"/>
    </location>
</feature>
<evidence type="ECO:0000256" key="1">
    <source>
        <dbReference type="ARBA" id="ARBA00004651"/>
    </source>
</evidence>
<reference evidence="11" key="1">
    <citation type="submission" date="2022-11" db="EMBL/GenBank/DDBJ databases">
        <authorList>
            <person name="Petersen C."/>
        </authorList>
    </citation>
    <scope>NUCLEOTIDE SEQUENCE</scope>
    <source>
        <strain evidence="11">IBT 30069</strain>
    </source>
</reference>
<keyword evidence="2" id="KW-0813">Transport</keyword>
<dbReference type="SUPFAM" id="SSF103473">
    <property type="entry name" value="MFS general substrate transporter"/>
    <property type="match status" value="1"/>
</dbReference>
<feature type="transmembrane region" description="Helical" evidence="9">
    <location>
        <begin position="295"/>
        <end position="321"/>
    </location>
</feature>
<evidence type="ECO:0000256" key="6">
    <source>
        <dbReference type="ARBA" id="ARBA00023136"/>
    </source>
</evidence>
<feature type="transmembrane region" description="Helical" evidence="9">
    <location>
        <begin position="130"/>
        <end position="151"/>
    </location>
</feature>
<feature type="transmembrane region" description="Helical" evidence="9">
    <location>
        <begin position="372"/>
        <end position="391"/>
    </location>
</feature>
<feature type="compositionally biased region" description="Basic and acidic residues" evidence="8">
    <location>
        <begin position="512"/>
        <end position="529"/>
    </location>
</feature>
<feature type="transmembrane region" description="Helical" evidence="9">
    <location>
        <begin position="465"/>
        <end position="484"/>
    </location>
</feature>
<feature type="transmembrane region" description="Helical" evidence="9">
    <location>
        <begin position="99"/>
        <end position="118"/>
    </location>
</feature>
<dbReference type="PANTHER" id="PTHR23502:SF186">
    <property type="entry name" value="MAJOR FACILITATOR SUPERFAMILY (MFS) PROFILE DOMAIN-CONTAINING PROTEIN"/>
    <property type="match status" value="1"/>
</dbReference>
<dbReference type="InterPro" id="IPR036259">
    <property type="entry name" value="MFS_trans_sf"/>
</dbReference>
<evidence type="ECO:0000256" key="8">
    <source>
        <dbReference type="SAM" id="MobiDB-lite"/>
    </source>
</evidence>
<sequence>MTSPNAPEALSYWRLLFDQGAVDQTTFTHRYRGSGTISDPYVIEWPPGDSRNPFNWTLPRKVLITFVLGLTSLSVAFSGSAYMSPEAELGTYFNTTSEMVIMGLFTFNLGQACGPVVWGPLSETLGRQIVFIISFAGVTIFNGACTASQSISVLVAMRFFTGLCASSPLSNAGGVISDMFIPAYRGLAMTSFILSPYLGPAIGPIVCGFVAQYAGWRWVEAFMTIFTGCMGLLGLFVIPETYAPVLLRHRAQRMAHLTGDVYISVIEHEKGKMSIARAFQTALSRPWIFLVREPIVTLLSVYMAIIYGTLYSFFGAFPIVYQETRGWTPGMGGLAFIGVAIGMICGVAAAFYVNIQYRKVAAKGKATPETRLIPAMIGSVLLPISLFWFAWTNYPSISAIVSIAAGVPFGAGMVLVYLALNNYLVDSYTVYAASALAASAFLRCIFGAVFPLFTPAQYDNLGIHWAATIPAFLSLACGPFPFLFSKFGSNIRERCKYSAEAARIRRMLHNNSRSESHPEPVNNEGRDVEANLEAEGEEK</sequence>
<dbReference type="Pfam" id="PF07690">
    <property type="entry name" value="MFS_1"/>
    <property type="match status" value="1"/>
</dbReference>